<dbReference type="Gene3D" id="4.10.240.10">
    <property type="entry name" value="Zn(2)-C6 fungal-type DNA-binding domain"/>
    <property type="match status" value="1"/>
</dbReference>
<dbReference type="EMBL" id="CAJNJQ010002168">
    <property type="protein sequence ID" value="CAE7167723.1"/>
    <property type="molecule type" value="Genomic_DNA"/>
</dbReference>
<protein>
    <recommendedName>
        <fullName evidence="4">Zn(2)-C6 fungal-type domain-containing protein</fullName>
    </recommendedName>
</protein>
<evidence type="ECO:0000259" key="4">
    <source>
        <dbReference type="PROSITE" id="PS50048"/>
    </source>
</evidence>
<name>A0A8H3HYJ6_9AGAM</name>
<evidence type="ECO:0000256" key="3">
    <source>
        <dbReference type="SAM" id="MobiDB-lite"/>
    </source>
</evidence>
<feature type="region of interest" description="Disordered" evidence="3">
    <location>
        <begin position="141"/>
        <end position="217"/>
    </location>
</feature>
<dbReference type="Pfam" id="PF00172">
    <property type="entry name" value="Zn_clus"/>
    <property type="match status" value="1"/>
</dbReference>
<evidence type="ECO:0000256" key="1">
    <source>
        <dbReference type="ARBA" id="ARBA00004123"/>
    </source>
</evidence>
<comment type="caution">
    <text evidence="5">The sequence shown here is derived from an EMBL/GenBank/DDBJ whole genome shotgun (WGS) entry which is preliminary data.</text>
</comment>
<accession>A0A8H3HYJ6</accession>
<dbReference type="SUPFAM" id="SSF57701">
    <property type="entry name" value="Zn2/Cys6 DNA-binding domain"/>
    <property type="match status" value="1"/>
</dbReference>
<feature type="region of interest" description="Disordered" evidence="3">
    <location>
        <begin position="243"/>
        <end position="270"/>
    </location>
</feature>
<dbReference type="GO" id="GO:0005634">
    <property type="term" value="C:nucleus"/>
    <property type="evidence" value="ECO:0007669"/>
    <property type="project" value="UniProtKB-SubCell"/>
</dbReference>
<keyword evidence="2" id="KW-0539">Nucleus</keyword>
<comment type="subcellular location">
    <subcellularLocation>
        <location evidence="1">Nucleus</location>
    </subcellularLocation>
</comment>
<dbReference type="PANTHER" id="PTHR37534">
    <property type="entry name" value="TRANSCRIPTIONAL ACTIVATOR PROTEIN UGA3"/>
    <property type="match status" value="1"/>
</dbReference>
<evidence type="ECO:0000313" key="5">
    <source>
        <dbReference type="EMBL" id="CAE7167723.1"/>
    </source>
</evidence>
<evidence type="ECO:0000256" key="2">
    <source>
        <dbReference type="ARBA" id="ARBA00023242"/>
    </source>
</evidence>
<sequence length="666" mass="73804">MSHESNSSCVTCQARKKKCDGTNSLGGCRRCVQAGITCEGYLPVSSRISKSKRNARKNVKEVHTNLANKSHAKHINHSKIAGIVASSTCPLVLNIPSALVENDNRRDSDLCSRGFPAGPWEHTHMPSDVLQFPISPTDHLCLPAGQVPTPNNASAANKSLDPQDRSTPAVQIPAFSSSQFTTPNSQFPTPPSQGSTPLPFAGQDPISPSRANPAHSRYFPAKDAPGLLFTPSSWGPGLRAGYSSGLKAPAGPSSNQPSYDPRDDQDDDPEKLRESLYDVLVLDRQVESNTVSFVLQSFVSWMSRFLFEPTRVITLVRKAIIRGRTFGPENHHEMLRVANIVFTVAKSTDYDFDPFMDLYNHHLKDITSVRARVNLTREMAVATMESWHEFISIMWKICSFASVLKTMGLYASIFRRACPESDQELVNLPNALTTTEINLKLFATLDILISVIANRPMFFRYDLEFSSSQQEKLLCSEDSPGLRWLYGVPDRLVVTLARMNTLYEDFGGCVDQGTVLELEKEISACVFTVSPVALDPVLMLGRIVVQECWRLVAFVYLYMGLCGANSADERVVKAQKTFMNILGGVKPCRNPDSFLIVPMMVVGVATTSHTDQTILLSRIWGVAECNKQGTVGNDIFRIINDIWTRTRNRPAVWSDLRFACLKVTGM</sequence>
<organism evidence="5 6">
    <name type="scientific">Rhizoctonia solani</name>
    <dbReference type="NCBI Taxonomy" id="456999"/>
    <lineage>
        <taxon>Eukaryota</taxon>
        <taxon>Fungi</taxon>
        <taxon>Dikarya</taxon>
        <taxon>Basidiomycota</taxon>
        <taxon>Agaricomycotina</taxon>
        <taxon>Agaricomycetes</taxon>
        <taxon>Cantharellales</taxon>
        <taxon>Ceratobasidiaceae</taxon>
        <taxon>Rhizoctonia</taxon>
    </lineage>
</organism>
<dbReference type="GO" id="GO:0008270">
    <property type="term" value="F:zinc ion binding"/>
    <property type="evidence" value="ECO:0007669"/>
    <property type="project" value="InterPro"/>
</dbReference>
<gene>
    <name evidence="5" type="ORF">RDB_LOCUS102141</name>
</gene>
<reference evidence="5" key="1">
    <citation type="submission" date="2021-01" db="EMBL/GenBank/DDBJ databases">
        <authorList>
            <person name="Kaushik A."/>
        </authorList>
    </citation>
    <scope>NUCLEOTIDE SEQUENCE</scope>
    <source>
        <strain evidence="5">AG5</strain>
    </source>
</reference>
<feature type="compositionally biased region" description="Polar residues" evidence="3">
    <location>
        <begin position="148"/>
        <end position="157"/>
    </location>
</feature>
<proteinExistence type="predicted"/>
<feature type="domain" description="Zn(2)-C6 fungal-type" evidence="4">
    <location>
        <begin position="8"/>
        <end position="38"/>
    </location>
</feature>
<dbReference type="PANTHER" id="PTHR37534:SF46">
    <property type="entry name" value="ZN(II)2CYS6 TRANSCRIPTION FACTOR (EUROFUNG)"/>
    <property type="match status" value="1"/>
</dbReference>
<dbReference type="InterPro" id="IPR001138">
    <property type="entry name" value="Zn2Cys6_DnaBD"/>
</dbReference>
<evidence type="ECO:0000313" key="6">
    <source>
        <dbReference type="Proteomes" id="UP000663827"/>
    </source>
</evidence>
<dbReference type="Proteomes" id="UP000663827">
    <property type="component" value="Unassembled WGS sequence"/>
</dbReference>
<dbReference type="SMART" id="SM00066">
    <property type="entry name" value="GAL4"/>
    <property type="match status" value="1"/>
</dbReference>
<dbReference type="GO" id="GO:0000981">
    <property type="term" value="F:DNA-binding transcription factor activity, RNA polymerase II-specific"/>
    <property type="evidence" value="ECO:0007669"/>
    <property type="project" value="InterPro"/>
</dbReference>
<dbReference type="Pfam" id="PF11951">
    <property type="entry name" value="Fungal_trans_2"/>
    <property type="match status" value="1"/>
</dbReference>
<dbReference type="PROSITE" id="PS50048">
    <property type="entry name" value="ZN2_CY6_FUNGAL_2"/>
    <property type="match status" value="1"/>
</dbReference>
<dbReference type="InterPro" id="IPR036864">
    <property type="entry name" value="Zn2-C6_fun-type_DNA-bd_sf"/>
</dbReference>
<dbReference type="AlphaFoldDB" id="A0A8H3HYJ6"/>
<dbReference type="InterPro" id="IPR021858">
    <property type="entry name" value="Fun_TF"/>
</dbReference>
<feature type="compositionally biased region" description="Polar residues" evidence="3">
    <location>
        <begin position="165"/>
        <end position="196"/>
    </location>
</feature>